<evidence type="ECO:0000313" key="6">
    <source>
        <dbReference type="EMBL" id="RJG07553.1"/>
    </source>
</evidence>
<evidence type="ECO:0000256" key="4">
    <source>
        <dbReference type="ARBA" id="ARBA00023136"/>
    </source>
</evidence>
<accession>A0A418X4Z5</accession>
<keyword evidence="7" id="KW-1185">Reference proteome</keyword>
<feature type="signal peptide" evidence="5">
    <location>
        <begin position="1"/>
        <end position="21"/>
    </location>
</feature>
<dbReference type="GO" id="GO:0016020">
    <property type="term" value="C:membrane"/>
    <property type="evidence" value="ECO:0007669"/>
    <property type="project" value="UniProtKB-SubCell"/>
</dbReference>
<comment type="caution">
    <text evidence="6">The sequence shown here is derived from an EMBL/GenBank/DDBJ whole genome shotgun (WGS) entry which is preliminary data.</text>
</comment>
<keyword evidence="4" id="KW-0472">Membrane</keyword>
<dbReference type="Gene3D" id="3.30.1150.10">
    <property type="match status" value="1"/>
</dbReference>
<evidence type="ECO:0000313" key="7">
    <source>
        <dbReference type="Proteomes" id="UP000285190"/>
    </source>
</evidence>
<sequence length="164" mass="17888">MNNRIVLLLAASALASCASHNAPENERAGVGSAATTAERREMVHAAPSSAATIDGYKRDLALHISQASSGKVYDGRPQALLRSVVVLKYVIDANGNLVRSEIHRSNRDRVTESTALATLKTAAPFPRPAPHLLRHGRLEVLETWLFNNDGRFQLRTIAQPQMDQ</sequence>
<dbReference type="EMBL" id="QYUN01000002">
    <property type="protein sequence ID" value="RJG07553.1"/>
    <property type="molecule type" value="Genomic_DNA"/>
</dbReference>
<dbReference type="RefSeq" id="WP_119741111.1">
    <property type="nucleotide sequence ID" value="NZ_QYUN01000002.1"/>
</dbReference>
<gene>
    <name evidence="6" type="ORF">D3870_17525</name>
</gene>
<comment type="subcellular location">
    <subcellularLocation>
        <location evidence="1">Membrane</location>
        <topology evidence="1">Single-pass membrane protein</topology>
    </subcellularLocation>
</comment>
<evidence type="ECO:0000256" key="3">
    <source>
        <dbReference type="ARBA" id="ARBA00022989"/>
    </source>
</evidence>
<proteinExistence type="predicted"/>
<organism evidence="6 7">
    <name type="scientific">Noviherbaspirillum cavernae</name>
    <dbReference type="NCBI Taxonomy" id="2320862"/>
    <lineage>
        <taxon>Bacteria</taxon>
        <taxon>Pseudomonadati</taxon>
        <taxon>Pseudomonadota</taxon>
        <taxon>Betaproteobacteria</taxon>
        <taxon>Burkholderiales</taxon>
        <taxon>Oxalobacteraceae</taxon>
        <taxon>Noviherbaspirillum</taxon>
    </lineage>
</organism>
<evidence type="ECO:0000256" key="2">
    <source>
        <dbReference type="ARBA" id="ARBA00022692"/>
    </source>
</evidence>
<reference evidence="6 7" key="1">
    <citation type="submission" date="2018-09" db="EMBL/GenBank/DDBJ databases">
        <authorList>
            <person name="Zhu H."/>
        </authorList>
    </citation>
    <scope>NUCLEOTIDE SEQUENCE [LARGE SCALE GENOMIC DNA]</scope>
    <source>
        <strain evidence="6 7">K2R10-39</strain>
    </source>
</reference>
<name>A0A418X4Z5_9BURK</name>
<dbReference type="NCBIfam" id="TIGR01352">
    <property type="entry name" value="tonB_Cterm"/>
    <property type="match status" value="1"/>
</dbReference>
<dbReference type="AlphaFoldDB" id="A0A418X4Z5"/>
<keyword evidence="5" id="KW-0732">Signal</keyword>
<evidence type="ECO:0000256" key="5">
    <source>
        <dbReference type="SAM" id="SignalP"/>
    </source>
</evidence>
<keyword evidence="2" id="KW-0812">Transmembrane</keyword>
<feature type="chain" id="PRO_5019482280" evidence="5">
    <location>
        <begin position="22"/>
        <end position="164"/>
    </location>
</feature>
<protein>
    <submittedName>
        <fullName evidence="6">Energy transducer TonB</fullName>
    </submittedName>
</protein>
<keyword evidence="3" id="KW-1133">Transmembrane helix</keyword>
<dbReference type="OrthoDB" id="8758366at2"/>
<dbReference type="PROSITE" id="PS51257">
    <property type="entry name" value="PROKAR_LIPOPROTEIN"/>
    <property type="match status" value="1"/>
</dbReference>
<dbReference type="Proteomes" id="UP000285190">
    <property type="component" value="Unassembled WGS sequence"/>
</dbReference>
<dbReference type="SUPFAM" id="SSF74653">
    <property type="entry name" value="TolA/TonB C-terminal domain"/>
    <property type="match status" value="1"/>
</dbReference>
<evidence type="ECO:0000256" key="1">
    <source>
        <dbReference type="ARBA" id="ARBA00004167"/>
    </source>
</evidence>
<dbReference type="InterPro" id="IPR006260">
    <property type="entry name" value="TonB/TolA_C"/>
</dbReference>